<dbReference type="HOGENOM" id="CLU_1099441_0_0_1"/>
<reference evidence="3 4" key="1">
    <citation type="journal article" date="2011" name="Science">
        <title>The ecoresponsive genome of Daphnia pulex.</title>
        <authorList>
            <person name="Colbourne J.K."/>
            <person name="Pfrender M.E."/>
            <person name="Gilbert D."/>
            <person name="Thomas W.K."/>
            <person name="Tucker A."/>
            <person name="Oakley T.H."/>
            <person name="Tokishita S."/>
            <person name="Aerts A."/>
            <person name="Arnold G.J."/>
            <person name="Basu M.K."/>
            <person name="Bauer D.J."/>
            <person name="Caceres C.E."/>
            <person name="Carmel L."/>
            <person name="Casola C."/>
            <person name="Choi J.H."/>
            <person name="Detter J.C."/>
            <person name="Dong Q."/>
            <person name="Dusheyko S."/>
            <person name="Eads B.D."/>
            <person name="Frohlich T."/>
            <person name="Geiler-Samerotte K.A."/>
            <person name="Gerlach D."/>
            <person name="Hatcher P."/>
            <person name="Jogdeo S."/>
            <person name="Krijgsveld J."/>
            <person name="Kriventseva E.V."/>
            <person name="Kultz D."/>
            <person name="Laforsch C."/>
            <person name="Lindquist E."/>
            <person name="Lopez J."/>
            <person name="Manak J.R."/>
            <person name="Muller J."/>
            <person name="Pangilinan J."/>
            <person name="Patwardhan R.P."/>
            <person name="Pitluck S."/>
            <person name="Pritham E.J."/>
            <person name="Rechtsteiner A."/>
            <person name="Rho M."/>
            <person name="Rogozin I.B."/>
            <person name="Sakarya O."/>
            <person name="Salamov A."/>
            <person name="Schaack S."/>
            <person name="Shapiro H."/>
            <person name="Shiga Y."/>
            <person name="Skalitzky C."/>
            <person name="Smith Z."/>
            <person name="Souvorov A."/>
            <person name="Sung W."/>
            <person name="Tang Z."/>
            <person name="Tsuchiya D."/>
            <person name="Tu H."/>
            <person name="Vos H."/>
            <person name="Wang M."/>
            <person name="Wolf Y.I."/>
            <person name="Yamagata H."/>
            <person name="Yamada T."/>
            <person name="Ye Y."/>
            <person name="Shaw J.R."/>
            <person name="Andrews J."/>
            <person name="Crease T.J."/>
            <person name="Tang H."/>
            <person name="Lucas S.M."/>
            <person name="Robertson H.M."/>
            <person name="Bork P."/>
            <person name="Koonin E.V."/>
            <person name="Zdobnov E.M."/>
            <person name="Grigoriev I.V."/>
            <person name="Lynch M."/>
            <person name="Boore J.L."/>
        </authorList>
    </citation>
    <scope>NUCLEOTIDE SEQUENCE [LARGE SCALE GENOMIC DNA]</scope>
</reference>
<feature type="transmembrane region" description="Helical" evidence="2">
    <location>
        <begin position="220"/>
        <end position="243"/>
    </location>
</feature>
<dbReference type="KEGG" id="dpx:DAPPUDRAFT_114512"/>
<dbReference type="EMBL" id="GL732654">
    <property type="protein sequence ID" value="EFX68483.1"/>
    <property type="molecule type" value="Genomic_DNA"/>
</dbReference>
<feature type="transmembrane region" description="Helical" evidence="2">
    <location>
        <begin position="180"/>
        <end position="200"/>
    </location>
</feature>
<keyword evidence="4" id="KW-1185">Reference proteome</keyword>
<evidence type="ECO:0000313" key="3">
    <source>
        <dbReference type="EMBL" id="EFX68483.1"/>
    </source>
</evidence>
<keyword evidence="2" id="KW-0812">Transmembrane</keyword>
<dbReference type="InParanoid" id="E9HID8"/>
<evidence type="ECO:0000313" key="4">
    <source>
        <dbReference type="Proteomes" id="UP000000305"/>
    </source>
</evidence>
<dbReference type="Proteomes" id="UP000000305">
    <property type="component" value="Unassembled WGS sequence"/>
</dbReference>
<keyword evidence="2" id="KW-1133">Transmembrane helix</keyword>
<organism evidence="3 4">
    <name type="scientific">Daphnia pulex</name>
    <name type="common">Water flea</name>
    <dbReference type="NCBI Taxonomy" id="6669"/>
    <lineage>
        <taxon>Eukaryota</taxon>
        <taxon>Metazoa</taxon>
        <taxon>Ecdysozoa</taxon>
        <taxon>Arthropoda</taxon>
        <taxon>Crustacea</taxon>
        <taxon>Branchiopoda</taxon>
        <taxon>Diplostraca</taxon>
        <taxon>Cladocera</taxon>
        <taxon>Anomopoda</taxon>
        <taxon>Daphniidae</taxon>
        <taxon>Daphnia</taxon>
    </lineage>
</organism>
<accession>E9HID8</accession>
<feature type="region of interest" description="Disordered" evidence="1">
    <location>
        <begin position="47"/>
        <end position="90"/>
    </location>
</feature>
<keyword evidence="2" id="KW-0472">Membrane</keyword>
<name>E9HID8_DAPPU</name>
<dbReference type="AlphaFoldDB" id="E9HID8"/>
<sequence length="253" mass="28436">MAESATTAANRWRQSSPIRSPWDVKQRLRLLWRGFFSQVINVQLNKMGDVGGSSPQQPGAPDSGGDNNKRSRTNCNHSLDRFRPTSWTPGSPRFRIPQLSAEKESLTSSLSLNIKLCAVSVAIQTGKSHHFELFLAWDFHNFTITKEKMRVLAINNAVPPRSIGARTFSRIRIILLRSDLPVRPVLIFNTGDAIISFAAIPPTYLSYSNRGLVDILWWESFILAFFLKHSAVIIWHLGLAILFGKLPLSIDNI</sequence>
<evidence type="ECO:0000256" key="2">
    <source>
        <dbReference type="SAM" id="Phobius"/>
    </source>
</evidence>
<evidence type="ECO:0000256" key="1">
    <source>
        <dbReference type="SAM" id="MobiDB-lite"/>
    </source>
</evidence>
<gene>
    <name evidence="3" type="ORF">DAPPUDRAFT_114512</name>
</gene>
<protein>
    <submittedName>
        <fullName evidence="3">Uncharacterized protein</fullName>
    </submittedName>
</protein>
<proteinExistence type="predicted"/>